<dbReference type="InterPro" id="IPR007695">
    <property type="entry name" value="DNA_mismatch_repair_MutS-lik_N"/>
</dbReference>
<dbReference type="NCBIfam" id="NF003810">
    <property type="entry name" value="PRK05399.1"/>
    <property type="match status" value="1"/>
</dbReference>
<dbReference type="GO" id="GO:0005524">
    <property type="term" value="F:ATP binding"/>
    <property type="evidence" value="ECO:0007669"/>
    <property type="project" value="UniProtKB-UniRule"/>
</dbReference>
<dbReference type="InterPro" id="IPR027417">
    <property type="entry name" value="P-loop_NTPase"/>
</dbReference>
<evidence type="ECO:0000313" key="13">
    <source>
        <dbReference type="Proteomes" id="UP000571084"/>
    </source>
</evidence>
<dbReference type="Gene3D" id="3.30.420.110">
    <property type="entry name" value="MutS, connector domain"/>
    <property type="match status" value="1"/>
</dbReference>
<evidence type="ECO:0000259" key="11">
    <source>
        <dbReference type="PROSITE" id="PS00486"/>
    </source>
</evidence>
<dbReference type="SUPFAM" id="SSF55271">
    <property type="entry name" value="DNA repair protein MutS, domain I"/>
    <property type="match status" value="1"/>
</dbReference>
<protein>
    <recommendedName>
        <fullName evidence="2 9">DNA mismatch repair protein MutS</fullName>
    </recommendedName>
</protein>
<keyword evidence="7 9" id="KW-0234">DNA repair</keyword>
<dbReference type="InterPro" id="IPR000432">
    <property type="entry name" value="DNA_mismatch_repair_MutS_C"/>
</dbReference>
<evidence type="ECO:0000256" key="6">
    <source>
        <dbReference type="ARBA" id="ARBA00023125"/>
    </source>
</evidence>
<dbReference type="FunFam" id="3.40.50.300:FF:000870">
    <property type="entry name" value="MutS protein homolog 4"/>
    <property type="match status" value="1"/>
</dbReference>
<evidence type="ECO:0000256" key="4">
    <source>
        <dbReference type="ARBA" id="ARBA00022763"/>
    </source>
</evidence>
<dbReference type="InterPro" id="IPR016151">
    <property type="entry name" value="DNA_mismatch_repair_MutS_N"/>
</dbReference>
<organism evidence="12 13">
    <name type="scientific">Glaciimonas immobilis</name>
    <dbReference type="NCBI Taxonomy" id="728004"/>
    <lineage>
        <taxon>Bacteria</taxon>
        <taxon>Pseudomonadati</taxon>
        <taxon>Pseudomonadota</taxon>
        <taxon>Betaproteobacteria</taxon>
        <taxon>Burkholderiales</taxon>
        <taxon>Oxalobacteraceae</taxon>
        <taxon>Glaciimonas</taxon>
    </lineage>
</organism>
<dbReference type="InterPro" id="IPR045076">
    <property type="entry name" value="MutS"/>
</dbReference>
<dbReference type="SMART" id="SM00534">
    <property type="entry name" value="MUTSac"/>
    <property type="match status" value="1"/>
</dbReference>
<keyword evidence="3 9" id="KW-0547">Nucleotide-binding</keyword>
<dbReference type="Gene3D" id="3.40.50.300">
    <property type="entry name" value="P-loop containing nucleotide triphosphate hydrolases"/>
    <property type="match status" value="1"/>
</dbReference>
<dbReference type="RefSeq" id="WP_168054451.1">
    <property type="nucleotide sequence ID" value="NZ_JAAOZT010000005.1"/>
</dbReference>
<dbReference type="InterPro" id="IPR036187">
    <property type="entry name" value="DNA_mismatch_repair_MutS_sf"/>
</dbReference>
<evidence type="ECO:0000313" key="12">
    <source>
        <dbReference type="EMBL" id="MBB5201872.1"/>
    </source>
</evidence>
<dbReference type="GO" id="GO:0140664">
    <property type="term" value="F:ATP-dependent DNA damage sensor activity"/>
    <property type="evidence" value="ECO:0007669"/>
    <property type="project" value="InterPro"/>
</dbReference>
<dbReference type="Proteomes" id="UP000571084">
    <property type="component" value="Unassembled WGS sequence"/>
</dbReference>
<dbReference type="InterPro" id="IPR007860">
    <property type="entry name" value="DNA_mmatch_repair_MutS_con_dom"/>
</dbReference>
<dbReference type="GO" id="GO:0030983">
    <property type="term" value="F:mismatched DNA binding"/>
    <property type="evidence" value="ECO:0007669"/>
    <property type="project" value="InterPro"/>
</dbReference>
<dbReference type="SUPFAM" id="SSF52540">
    <property type="entry name" value="P-loop containing nucleoside triphosphate hydrolases"/>
    <property type="match status" value="1"/>
</dbReference>
<accession>A0A840RXE3</accession>
<dbReference type="InterPro" id="IPR007861">
    <property type="entry name" value="DNA_mismatch_repair_MutS_clamp"/>
</dbReference>
<dbReference type="InterPro" id="IPR017261">
    <property type="entry name" value="DNA_mismatch_repair_MutS/MSH"/>
</dbReference>
<dbReference type="PROSITE" id="PS00486">
    <property type="entry name" value="DNA_MISMATCH_REPAIR_2"/>
    <property type="match status" value="1"/>
</dbReference>
<dbReference type="SUPFAM" id="SSF48334">
    <property type="entry name" value="DNA repair protein MutS, domain III"/>
    <property type="match status" value="1"/>
</dbReference>
<dbReference type="GO" id="GO:0005829">
    <property type="term" value="C:cytosol"/>
    <property type="evidence" value="ECO:0007669"/>
    <property type="project" value="TreeGrafter"/>
</dbReference>
<comment type="caution">
    <text evidence="12">The sequence shown here is derived from an EMBL/GenBank/DDBJ whole genome shotgun (WGS) entry which is preliminary data.</text>
</comment>
<dbReference type="InterPro" id="IPR005748">
    <property type="entry name" value="DNA_mismatch_repair_MutS"/>
</dbReference>
<dbReference type="SUPFAM" id="SSF53150">
    <property type="entry name" value="DNA repair protein MutS, domain II"/>
    <property type="match status" value="1"/>
</dbReference>
<evidence type="ECO:0000256" key="1">
    <source>
        <dbReference type="ARBA" id="ARBA00006271"/>
    </source>
</evidence>
<dbReference type="Pfam" id="PF05190">
    <property type="entry name" value="MutS_IV"/>
    <property type="match status" value="1"/>
</dbReference>
<dbReference type="AlphaFoldDB" id="A0A840RXE3"/>
<evidence type="ECO:0000256" key="9">
    <source>
        <dbReference type="HAMAP-Rule" id="MF_00096"/>
    </source>
</evidence>
<comment type="function">
    <text evidence="8 9">This protein is involved in the repair of mismatches in DNA. It is possible that it carries out the mismatch recognition step. This protein has a weak ATPase activity.</text>
</comment>
<dbReference type="Gene3D" id="3.40.1170.10">
    <property type="entry name" value="DNA repair protein MutS, domain I"/>
    <property type="match status" value="1"/>
</dbReference>
<dbReference type="HAMAP" id="MF_00096">
    <property type="entry name" value="MutS"/>
    <property type="match status" value="1"/>
</dbReference>
<dbReference type="GO" id="GO:0003684">
    <property type="term" value="F:damaged DNA binding"/>
    <property type="evidence" value="ECO:0007669"/>
    <property type="project" value="UniProtKB-UniRule"/>
</dbReference>
<evidence type="ECO:0000256" key="10">
    <source>
        <dbReference type="RuleBase" id="RU003756"/>
    </source>
</evidence>
<dbReference type="Gene3D" id="1.10.1420.10">
    <property type="match status" value="2"/>
</dbReference>
<dbReference type="FunFam" id="3.40.1170.10:FF:000001">
    <property type="entry name" value="DNA mismatch repair protein MutS"/>
    <property type="match status" value="1"/>
</dbReference>
<evidence type="ECO:0000256" key="7">
    <source>
        <dbReference type="ARBA" id="ARBA00023204"/>
    </source>
</evidence>
<dbReference type="SMART" id="SM00533">
    <property type="entry name" value="MUTSd"/>
    <property type="match status" value="1"/>
</dbReference>
<feature type="domain" description="DNA mismatch repair proteins mutS family" evidence="11">
    <location>
        <begin position="749"/>
        <end position="765"/>
    </location>
</feature>
<dbReference type="CDD" id="cd03284">
    <property type="entry name" value="ABC_MutS1"/>
    <property type="match status" value="1"/>
</dbReference>
<name>A0A840RXE3_9BURK</name>
<gene>
    <name evidence="9" type="primary">mutS</name>
    <name evidence="12" type="ORF">HNR39_003734</name>
</gene>
<comment type="similarity">
    <text evidence="1 9 10">Belongs to the DNA mismatch repair MutS family.</text>
</comment>
<dbReference type="PANTHER" id="PTHR11361">
    <property type="entry name" value="DNA MISMATCH REPAIR PROTEIN MUTS FAMILY MEMBER"/>
    <property type="match status" value="1"/>
</dbReference>
<keyword evidence="5 9" id="KW-0067">ATP-binding</keyword>
<keyword evidence="13" id="KW-1185">Reference proteome</keyword>
<evidence type="ECO:0000256" key="8">
    <source>
        <dbReference type="ARBA" id="ARBA00024647"/>
    </source>
</evidence>
<keyword evidence="4 9" id="KW-0227">DNA damage</keyword>
<feature type="binding site" evidence="9">
    <location>
        <begin position="675"/>
        <end position="682"/>
    </location>
    <ligand>
        <name>ATP</name>
        <dbReference type="ChEBI" id="CHEBI:30616"/>
    </ligand>
</feature>
<keyword evidence="6 9" id="KW-0238">DNA-binding</keyword>
<dbReference type="GO" id="GO:0006298">
    <property type="term" value="P:mismatch repair"/>
    <property type="evidence" value="ECO:0007669"/>
    <property type="project" value="UniProtKB-UniRule"/>
</dbReference>
<sequence length="956" mass="103061">MTVEKQKISPGTAQYLNIKADYPTTLVFFRMGDFYELFFEDAEKASRLLGITLTARGTYNGAPIKMCGIPYHAADQYLAKLVKVGESVALAEQIGDPATSKGIVERKVVRVITPGTLSDSNLLPEKLEQPLLALSLTQHKQHKQRQTGTVGLAWLSMASGALKLMEFSGEIKSINLRLKQELERIAAAEVLMGELAGPLLNTLQEPTFLNKSTTVPDWHFDIPAGEKALHLQLSVSTLSGFGAEGLSAAVGAAGALLRYAQSTQGKGLQHVRALTVETENEFIGLDGATRRNLELTETIRGEDSASGAPTLFSLLDHCRTAMGSRLLRHWLHHAKRAQSVAQGRHAAIGALIAADAGSALSSTLAAIPDIERITTRIALLSARPRDLAGLRDGLQQLDAIRADIALCSTASINDIALDEENNAGSHLVRFNEVSAAAIAHTDVAQADNASLLRTLRHALTTPVVCLTLIQRAIASEPATMVRDGGVIAHGYDAELDELRGLSENAGQFLIDLETRERARTGITNLRVEYNKVHGFYIEVTHGQTDKVPDDYRRRQTLKNAERYITPELKAFEDKALSAQERALIREKVLYEQLLLDLAPHIQTLQSIAQALAQIDTLVALALHAARNDWRAPQLVAEPAIQIQQGRHPVVEKQIEHFIANDCALSAEHKLLLITGPNMGGKSTFMRQVALITLLAYVGSYVPATGAIIGPIDRIFTRIGAADDLAGGRSTFMVEMTESAAILNGATENSLVLMDEVGRGTSTFDGLALAWAIAKQLIEVTRSFTLFATHYFELTQLPDIHASATNVHLSAVEHKDSIVFLHAVQPGPASQSYGLQVAQLAGVPAAVIKAARKHLALLESQSVQATPQFDLFAPPSAHYDASQEKADFGANASPETSTLASELVEALALIDPDTLTPREALEHLYHLKQLSLPPAPTITEAAVPATKALSVTAAKAA</sequence>
<dbReference type="InterPro" id="IPR007696">
    <property type="entry name" value="DNA_mismatch_repair_MutS_core"/>
</dbReference>
<dbReference type="Pfam" id="PF05192">
    <property type="entry name" value="MutS_III"/>
    <property type="match status" value="1"/>
</dbReference>
<dbReference type="InterPro" id="IPR036678">
    <property type="entry name" value="MutS_con_dom_sf"/>
</dbReference>
<dbReference type="Gene3D" id="6.10.140.430">
    <property type="match status" value="1"/>
</dbReference>
<evidence type="ECO:0000256" key="3">
    <source>
        <dbReference type="ARBA" id="ARBA00022741"/>
    </source>
</evidence>
<proteinExistence type="inferred from homology"/>
<dbReference type="Pfam" id="PF05188">
    <property type="entry name" value="MutS_II"/>
    <property type="match status" value="1"/>
</dbReference>
<dbReference type="PIRSF" id="PIRSF037677">
    <property type="entry name" value="DNA_mis_repair_Msh6"/>
    <property type="match status" value="1"/>
</dbReference>
<evidence type="ECO:0000256" key="2">
    <source>
        <dbReference type="ARBA" id="ARBA00021982"/>
    </source>
</evidence>
<dbReference type="Pfam" id="PF00488">
    <property type="entry name" value="MutS_V"/>
    <property type="match status" value="1"/>
</dbReference>
<dbReference type="Pfam" id="PF01624">
    <property type="entry name" value="MutS_I"/>
    <property type="match status" value="1"/>
</dbReference>
<dbReference type="EMBL" id="JACHHQ010000009">
    <property type="protein sequence ID" value="MBB5201872.1"/>
    <property type="molecule type" value="Genomic_DNA"/>
</dbReference>
<dbReference type="PANTHER" id="PTHR11361:SF34">
    <property type="entry name" value="DNA MISMATCH REPAIR PROTEIN MSH1, MITOCHONDRIAL"/>
    <property type="match status" value="1"/>
</dbReference>
<reference evidence="12 13" key="1">
    <citation type="submission" date="2020-08" db="EMBL/GenBank/DDBJ databases">
        <title>Genomic Encyclopedia of Type Strains, Phase IV (KMG-IV): sequencing the most valuable type-strain genomes for metagenomic binning, comparative biology and taxonomic classification.</title>
        <authorList>
            <person name="Goeker M."/>
        </authorList>
    </citation>
    <scope>NUCLEOTIDE SEQUENCE [LARGE SCALE GENOMIC DNA]</scope>
    <source>
        <strain evidence="12 13">DSM 23240</strain>
    </source>
</reference>
<evidence type="ECO:0000256" key="5">
    <source>
        <dbReference type="ARBA" id="ARBA00022840"/>
    </source>
</evidence>